<dbReference type="RefSeq" id="WP_012991342.1">
    <property type="nucleotide sequence ID" value="NC_013894.1"/>
</dbReference>
<keyword evidence="6 11" id="KW-0547">Nucleotide-binding</keyword>
<evidence type="ECO:0000259" key="13">
    <source>
        <dbReference type="SMART" id="SM00836"/>
    </source>
</evidence>
<name>D3SP48_THEAH</name>
<evidence type="ECO:0000256" key="4">
    <source>
        <dbReference type="ARBA" id="ARBA00022490"/>
    </source>
</evidence>
<evidence type="ECO:0000313" key="15">
    <source>
        <dbReference type="EMBL" id="ADC88935.1"/>
    </source>
</evidence>
<dbReference type="CDD" id="cd00671">
    <property type="entry name" value="ArgRS_core"/>
    <property type="match status" value="1"/>
</dbReference>
<evidence type="ECO:0000256" key="3">
    <source>
        <dbReference type="ARBA" id="ARBA00011245"/>
    </source>
</evidence>
<dbReference type="InterPro" id="IPR035684">
    <property type="entry name" value="ArgRS_core"/>
</dbReference>
<comment type="subunit">
    <text evidence="3 11">Monomer.</text>
</comment>
<dbReference type="InterPro" id="IPR001278">
    <property type="entry name" value="Arg-tRNA-ligase"/>
</dbReference>
<dbReference type="HAMAP" id="MF_00123">
    <property type="entry name" value="Arg_tRNA_synth"/>
    <property type="match status" value="1"/>
</dbReference>
<dbReference type="InterPro" id="IPR005148">
    <property type="entry name" value="Arg-tRNA-synth_N"/>
</dbReference>
<evidence type="ECO:0000256" key="8">
    <source>
        <dbReference type="ARBA" id="ARBA00022917"/>
    </source>
</evidence>
<dbReference type="EC" id="6.1.1.19" evidence="11"/>
<dbReference type="InterPro" id="IPR036695">
    <property type="entry name" value="Arg-tRNA-synth_N_sf"/>
</dbReference>
<keyword evidence="4 11" id="KW-0963">Cytoplasm</keyword>
<dbReference type="SMART" id="SM01016">
    <property type="entry name" value="Arg_tRNA_synt_N"/>
    <property type="match status" value="1"/>
</dbReference>
<dbReference type="Proteomes" id="UP000002043">
    <property type="component" value="Chromosome"/>
</dbReference>
<evidence type="ECO:0000256" key="2">
    <source>
        <dbReference type="ARBA" id="ARBA00005594"/>
    </source>
</evidence>
<dbReference type="SMART" id="SM00836">
    <property type="entry name" value="DALR_1"/>
    <property type="match status" value="1"/>
</dbReference>
<comment type="similarity">
    <text evidence="2 11 12">Belongs to the class-I aminoacyl-tRNA synthetase family.</text>
</comment>
<dbReference type="Pfam" id="PF00750">
    <property type="entry name" value="tRNA-synt_1d"/>
    <property type="match status" value="1"/>
</dbReference>
<dbReference type="PROSITE" id="PS00178">
    <property type="entry name" value="AA_TRNA_LIGASE_I"/>
    <property type="match status" value="1"/>
</dbReference>
<feature type="domain" description="Arginyl tRNA synthetase N-terminal" evidence="14">
    <location>
        <begin position="3"/>
        <end position="82"/>
    </location>
</feature>
<dbReference type="Pfam" id="PF05746">
    <property type="entry name" value="DALR_1"/>
    <property type="match status" value="1"/>
</dbReference>
<organism evidence="15 16">
    <name type="scientific">Thermocrinis albus (strain DSM 14484 / JCM 11386 / HI 11/12)</name>
    <dbReference type="NCBI Taxonomy" id="638303"/>
    <lineage>
        <taxon>Bacteria</taxon>
        <taxon>Pseudomonadati</taxon>
        <taxon>Aquificota</taxon>
        <taxon>Aquificia</taxon>
        <taxon>Aquificales</taxon>
        <taxon>Aquificaceae</taxon>
        <taxon>Thermocrinis</taxon>
    </lineage>
</organism>
<reference evidence="16" key="1">
    <citation type="journal article" date="2010" name="Stand. Genomic Sci.">
        <title>Complete genome sequence of Thermocrinis albus type strain (HI 11/12T).</title>
        <authorList>
            <person name="Wirth R."/>
            <person name="Sikorski J."/>
            <person name="Brambilla E."/>
            <person name="Misra M."/>
            <person name="Lapidus A."/>
            <person name="Copeland A."/>
            <person name="Nolan M."/>
            <person name="Lucas S."/>
            <person name="Chen F."/>
            <person name="Tice H."/>
            <person name="Cheng J.F."/>
            <person name="Han C."/>
            <person name="Detter J.C."/>
            <person name="Tapia R."/>
            <person name="Bruce D."/>
            <person name="Goodwin L."/>
            <person name="Pitluck S."/>
            <person name="Pati A."/>
            <person name="Anderson I."/>
            <person name="Ivanova N."/>
            <person name="Mavromatis K."/>
            <person name="Mikhailova N."/>
            <person name="Chen A."/>
            <person name="Palaniappan K."/>
            <person name="Bilek Y."/>
            <person name="Hader T."/>
            <person name="Land M."/>
            <person name="Hauser L."/>
            <person name="Chang Y.J."/>
            <person name="Jeffries C.D."/>
            <person name="Tindall B.J."/>
            <person name="Rohde M."/>
            <person name="Goker M."/>
            <person name="Bristow J."/>
            <person name="Eisen J.A."/>
            <person name="Markowitz V."/>
            <person name="Hugenholtz P."/>
            <person name="Kyrpides N.C."/>
            <person name="Klenk H.P."/>
        </authorList>
    </citation>
    <scope>NUCLEOTIDE SEQUENCE [LARGE SCALE GENOMIC DNA]</scope>
    <source>
        <strain evidence="16">DSM 14484 / JCM 11386 / HI 11/12</strain>
    </source>
</reference>
<evidence type="ECO:0000256" key="12">
    <source>
        <dbReference type="RuleBase" id="RU363038"/>
    </source>
</evidence>
<dbReference type="GO" id="GO:0005524">
    <property type="term" value="F:ATP binding"/>
    <property type="evidence" value="ECO:0007669"/>
    <property type="project" value="UniProtKB-UniRule"/>
</dbReference>
<dbReference type="InterPro" id="IPR009080">
    <property type="entry name" value="tRNAsynth_Ia_anticodon-bd"/>
</dbReference>
<evidence type="ECO:0000256" key="9">
    <source>
        <dbReference type="ARBA" id="ARBA00023146"/>
    </source>
</evidence>
<dbReference type="SUPFAM" id="SSF52374">
    <property type="entry name" value="Nucleotidylyl transferase"/>
    <property type="match status" value="1"/>
</dbReference>
<dbReference type="HOGENOM" id="CLU_006406_0_1_0"/>
<dbReference type="InterPro" id="IPR008909">
    <property type="entry name" value="DALR_anticod-bd"/>
</dbReference>
<dbReference type="PRINTS" id="PR01038">
    <property type="entry name" value="TRNASYNTHARG"/>
</dbReference>
<keyword evidence="8 11" id="KW-0648">Protein biosynthesis</keyword>
<dbReference type="Gene3D" id="3.40.50.620">
    <property type="entry name" value="HUPs"/>
    <property type="match status" value="1"/>
</dbReference>
<dbReference type="PANTHER" id="PTHR11956">
    <property type="entry name" value="ARGINYL-TRNA SYNTHETASE"/>
    <property type="match status" value="1"/>
</dbReference>
<keyword evidence="5 11" id="KW-0436">Ligase</keyword>
<dbReference type="PANTHER" id="PTHR11956:SF5">
    <property type="entry name" value="ARGININE--TRNA LIGASE, CYTOPLASMIC"/>
    <property type="match status" value="1"/>
</dbReference>
<protein>
    <recommendedName>
        <fullName evidence="11">Arginine--tRNA ligase</fullName>
        <ecNumber evidence="11">6.1.1.19</ecNumber>
    </recommendedName>
    <alternativeName>
        <fullName evidence="11">Arginyl-tRNA synthetase</fullName>
        <shortName evidence="11">ArgRS</shortName>
    </alternativeName>
</protein>
<proteinExistence type="inferred from homology"/>
<keyword evidence="16" id="KW-1185">Reference proteome</keyword>
<dbReference type="EMBL" id="CP001931">
    <property type="protein sequence ID" value="ADC88935.1"/>
    <property type="molecule type" value="Genomic_DNA"/>
</dbReference>
<dbReference type="AlphaFoldDB" id="D3SP48"/>
<dbReference type="KEGG" id="tal:Thal_0300"/>
<dbReference type="SUPFAM" id="SSF47323">
    <property type="entry name" value="Anticodon-binding domain of a subclass of class I aminoacyl-tRNA synthetases"/>
    <property type="match status" value="1"/>
</dbReference>
<feature type="domain" description="DALR anticodon binding" evidence="13">
    <location>
        <begin position="429"/>
        <end position="551"/>
    </location>
</feature>
<dbReference type="GO" id="GO:0004814">
    <property type="term" value="F:arginine-tRNA ligase activity"/>
    <property type="evidence" value="ECO:0007669"/>
    <property type="project" value="UniProtKB-UniRule"/>
</dbReference>
<keyword evidence="7 11" id="KW-0067">ATP-binding</keyword>
<dbReference type="FunFam" id="3.40.50.620:FF:000062">
    <property type="entry name" value="Arginine--tRNA ligase"/>
    <property type="match status" value="1"/>
</dbReference>
<dbReference type="eggNOG" id="COG0018">
    <property type="taxonomic scope" value="Bacteria"/>
</dbReference>
<evidence type="ECO:0000313" key="16">
    <source>
        <dbReference type="Proteomes" id="UP000002043"/>
    </source>
</evidence>
<gene>
    <name evidence="11" type="primary">argS</name>
    <name evidence="15" type="ordered locus">Thal_0300</name>
</gene>
<dbReference type="SUPFAM" id="SSF55190">
    <property type="entry name" value="Arginyl-tRNA synthetase (ArgRS), N-terminal 'additional' domain"/>
    <property type="match status" value="1"/>
</dbReference>
<keyword evidence="9 11" id="KW-0030">Aminoacyl-tRNA synthetase</keyword>
<dbReference type="Gene3D" id="3.30.1360.70">
    <property type="entry name" value="Arginyl tRNA synthetase N-terminal domain"/>
    <property type="match status" value="1"/>
</dbReference>
<dbReference type="STRING" id="638303.Thal_0300"/>
<evidence type="ECO:0000256" key="7">
    <source>
        <dbReference type="ARBA" id="ARBA00022840"/>
    </source>
</evidence>
<accession>D3SP48</accession>
<comment type="catalytic activity">
    <reaction evidence="10 11">
        <text>tRNA(Arg) + L-arginine + ATP = L-arginyl-tRNA(Arg) + AMP + diphosphate</text>
        <dbReference type="Rhea" id="RHEA:20301"/>
        <dbReference type="Rhea" id="RHEA-COMP:9658"/>
        <dbReference type="Rhea" id="RHEA-COMP:9673"/>
        <dbReference type="ChEBI" id="CHEBI:30616"/>
        <dbReference type="ChEBI" id="CHEBI:32682"/>
        <dbReference type="ChEBI" id="CHEBI:33019"/>
        <dbReference type="ChEBI" id="CHEBI:78442"/>
        <dbReference type="ChEBI" id="CHEBI:78513"/>
        <dbReference type="ChEBI" id="CHEBI:456215"/>
        <dbReference type="EC" id="6.1.1.19"/>
    </reaction>
</comment>
<feature type="short sequence motif" description="'HIGH' region" evidence="11">
    <location>
        <begin position="119"/>
        <end position="129"/>
    </location>
</feature>
<dbReference type="OrthoDB" id="9805987at2"/>
<evidence type="ECO:0000256" key="10">
    <source>
        <dbReference type="ARBA" id="ARBA00049339"/>
    </source>
</evidence>
<dbReference type="InterPro" id="IPR014729">
    <property type="entry name" value="Rossmann-like_a/b/a_fold"/>
</dbReference>
<dbReference type="Pfam" id="PF03485">
    <property type="entry name" value="Arg_tRNA_synt_N"/>
    <property type="match status" value="1"/>
</dbReference>
<dbReference type="InterPro" id="IPR001412">
    <property type="entry name" value="aa-tRNA-synth_I_CS"/>
</dbReference>
<dbReference type="GO" id="GO:0005737">
    <property type="term" value="C:cytoplasm"/>
    <property type="evidence" value="ECO:0007669"/>
    <property type="project" value="UniProtKB-SubCell"/>
</dbReference>
<dbReference type="GO" id="GO:0006420">
    <property type="term" value="P:arginyl-tRNA aminoacylation"/>
    <property type="evidence" value="ECO:0007669"/>
    <property type="project" value="UniProtKB-UniRule"/>
</dbReference>
<comment type="subcellular location">
    <subcellularLocation>
        <location evidence="1 11">Cytoplasm</location>
    </subcellularLocation>
</comment>
<evidence type="ECO:0000259" key="14">
    <source>
        <dbReference type="SMART" id="SM01016"/>
    </source>
</evidence>
<evidence type="ECO:0000256" key="6">
    <source>
        <dbReference type="ARBA" id="ARBA00022741"/>
    </source>
</evidence>
<dbReference type="Gene3D" id="1.10.730.10">
    <property type="entry name" value="Isoleucyl-tRNA Synthetase, Domain 1"/>
    <property type="match status" value="1"/>
</dbReference>
<dbReference type="NCBIfam" id="TIGR00456">
    <property type="entry name" value="argS"/>
    <property type="match status" value="1"/>
</dbReference>
<sequence>MRRYLFQKIREIVRQEYKTEVEEFQVEPPRQEELGDLATNVAFILSKTLRRNPQEIAQYLANLLSQHGFDATAQRGFINIRILESTVKEMTKQILQEGESFFLEKVGEGKRILVELVSANPTGPLHLGHGRIAVVGDVIARLLTAFGFDVTREYYINDAGRQVYLLGLSILYRCLEMTGRDPEDIRPTFEEEGYKGTYVMDLAKEALQTYGEELFKGDREETIRTLSQLGIRKILEEISQTLSKLDVSIDSWFSERSLVEEGRVEEVLSVLQEKGYLYEKDGAIWFKSTLFGDDKDRVLRKSTGEYTYFATDIAYHYEKYKRGYQQVVNVWGADHHGYLPRLVGALRALGIPDQWLRVEWVQMVRLFKGEEEVRMSKRAGEFVTLEELMEEVGKDAVRFIFLTRRSDTPLDFDIQLALEKSSENPVFYVQYAHARIRGVFREVKTRYGIDPDNAGLGEHIQNLRDEAGVKLCKKCIFLKDTLWDAVSKLAPHIITSWLIETAKDFHNYYNHHRVMVEDRELMLSRLAVLKTVEISLKTALNLIGVSAPERM</sequence>
<evidence type="ECO:0000256" key="5">
    <source>
        <dbReference type="ARBA" id="ARBA00022598"/>
    </source>
</evidence>
<evidence type="ECO:0000256" key="11">
    <source>
        <dbReference type="HAMAP-Rule" id="MF_00123"/>
    </source>
</evidence>
<evidence type="ECO:0000256" key="1">
    <source>
        <dbReference type="ARBA" id="ARBA00004496"/>
    </source>
</evidence>